<comment type="cofactor">
    <cofactor evidence="6">
        <name>FAD</name>
        <dbReference type="ChEBI" id="CHEBI:57692"/>
    </cofactor>
    <text evidence="6">Binds 1 FAD per subunit.</text>
</comment>
<name>A0A0D6XTI5_9STAP</name>
<dbReference type="STRING" id="569857.TP70_00310"/>
<evidence type="ECO:0000259" key="7">
    <source>
        <dbReference type="Pfam" id="PF07992"/>
    </source>
</evidence>
<evidence type="ECO:0000256" key="3">
    <source>
        <dbReference type="ARBA" id="ARBA00022827"/>
    </source>
</evidence>
<comment type="catalytic activity">
    <reaction evidence="6">
        <text>2 reduced [2Fe-2S]-[ferredoxin] + NADP(+) + H(+) = 2 oxidized [2Fe-2S]-[ferredoxin] + NADPH</text>
        <dbReference type="Rhea" id="RHEA:20125"/>
        <dbReference type="Rhea" id="RHEA-COMP:10000"/>
        <dbReference type="Rhea" id="RHEA-COMP:10001"/>
        <dbReference type="ChEBI" id="CHEBI:15378"/>
        <dbReference type="ChEBI" id="CHEBI:33737"/>
        <dbReference type="ChEBI" id="CHEBI:33738"/>
        <dbReference type="ChEBI" id="CHEBI:57783"/>
        <dbReference type="ChEBI" id="CHEBI:58349"/>
        <dbReference type="EC" id="1.18.1.2"/>
    </reaction>
</comment>
<dbReference type="HAMAP" id="MF_01685">
    <property type="entry name" value="FENR2"/>
    <property type="match status" value="1"/>
</dbReference>
<feature type="binding site" evidence="6">
    <location>
        <position position="83"/>
    </location>
    <ligand>
        <name>FAD</name>
        <dbReference type="ChEBI" id="CHEBI:57692"/>
    </ligand>
</feature>
<evidence type="ECO:0000256" key="5">
    <source>
        <dbReference type="ARBA" id="ARBA00023002"/>
    </source>
</evidence>
<sequence>MKDLTIIGGGPAGLFASFYAGLRGMSVRLIDVQPVLGGKMQLYPEKIIWDIGGIAPKTSYEIIQDMIQQAMHFDPEVCLNTKVVDIKKHAEQDFEIIAEDGTSYTSRSVIIAIGGGIIKPQTLNIEGAERFELTNLHYVVQKYERFIDKNIVISGAGNAALDWARDLSDYAKSVTLVYRKKDISGHEAMEKVLNDLDVQKMPNMKIVQLKNTDDDPNTIDEIILEHTETGEQSNIKVDEVIISHGFERDLSLLNKVDLDIDLANEYFIAGQGNSHTTVPGVFACGDIVQHPAKVHLIASAISDGAHAANSAKQYLEPEAPANGFVSSHNDIFREANKKYLP</sequence>
<comment type="caution">
    <text evidence="6">Lacks conserved residue(s) required for the propagation of feature annotation.</text>
</comment>
<feature type="domain" description="FAD/NAD(P)-binding" evidence="7">
    <location>
        <begin position="3"/>
        <end position="295"/>
    </location>
</feature>
<evidence type="ECO:0000313" key="9">
    <source>
        <dbReference type="EMBL" id="SUM58323.1"/>
    </source>
</evidence>
<comment type="subunit">
    <text evidence="1 6">Homodimer.</text>
</comment>
<feature type="binding site" evidence="6">
    <location>
        <position position="43"/>
    </location>
    <ligand>
        <name>FAD</name>
        <dbReference type="ChEBI" id="CHEBI:57692"/>
    </ligand>
</feature>
<feature type="binding site" evidence="6">
    <location>
        <position position="118"/>
    </location>
    <ligand>
        <name>FAD</name>
        <dbReference type="ChEBI" id="CHEBI:57692"/>
    </ligand>
</feature>
<dbReference type="InterPro" id="IPR050097">
    <property type="entry name" value="Ferredoxin-NADP_redctase_2"/>
</dbReference>
<proteinExistence type="inferred from homology"/>
<dbReference type="Proteomes" id="UP000032366">
    <property type="component" value="Unassembled WGS sequence"/>
</dbReference>
<dbReference type="EMBL" id="UHDT01000001">
    <property type="protein sequence ID" value="SUM58323.1"/>
    <property type="molecule type" value="Genomic_DNA"/>
</dbReference>
<dbReference type="AlphaFoldDB" id="A0A0D6XTI5"/>
<evidence type="ECO:0000313" key="11">
    <source>
        <dbReference type="Proteomes" id="UP000254100"/>
    </source>
</evidence>
<reference evidence="8 10" key="1">
    <citation type="submission" date="2015-01" db="EMBL/GenBank/DDBJ databases">
        <authorList>
            <person name="Guo J."/>
        </authorList>
    </citation>
    <scope>NUCLEOTIDE SEQUENCE [LARGE SCALE GENOMIC DNA]</scope>
    <source>
        <strain evidence="8 10">DSM 22147</strain>
    </source>
</reference>
<feature type="binding site" evidence="6">
    <location>
        <position position="31"/>
    </location>
    <ligand>
        <name>FAD</name>
        <dbReference type="ChEBI" id="CHEBI:57692"/>
    </ligand>
</feature>
<dbReference type="PANTHER" id="PTHR48105">
    <property type="entry name" value="THIOREDOXIN REDUCTASE 1-RELATED-RELATED"/>
    <property type="match status" value="1"/>
</dbReference>
<organism evidence="9 11">
    <name type="scientific">Staphylococcus microti</name>
    <dbReference type="NCBI Taxonomy" id="569857"/>
    <lineage>
        <taxon>Bacteria</taxon>
        <taxon>Bacillati</taxon>
        <taxon>Bacillota</taxon>
        <taxon>Bacilli</taxon>
        <taxon>Bacillales</taxon>
        <taxon>Staphylococcaceae</taxon>
        <taxon>Staphylococcus</taxon>
    </lineage>
</organism>
<evidence type="ECO:0000313" key="10">
    <source>
        <dbReference type="Proteomes" id="UP000032366"/>
    </source>
</evidence>
<evidence type="ECO:0000256" key="1">
    <source>
        <dbReference type="ARBA" id="ARBA00011738"/>
    </source>
</evidence>
<keyword evidence="4 6" id="KW-0521">NADP</keyword>
<evidence type="ECO:0000256" key="2">
    <source>
        <dbReference type="ARBA" id="ARBA00022630"/>
    </source>
</evidence>
<keyword evidence="5 6" id="KW-0560">Oxidoreductase</keyword>
<feature type="binding site" evidence="6">
    <location>
        <position position="39"/>
    </location>
    <ligand>
        <name>FAD</name>
        <dbReference type="ChEBI" id="CHEBI:57692"/>
    </ligand>
</feature>
<dbReference type="RefSeq" id="WP_044358509.1">
    <property type="nucleotide sequence ID" value="NZ_JXWY01000002.1"/>
</dbReference>
<feature type="binding site" evidence="6">
    <location>
        <position position="327"/>
    </location>
    <ligand>
        <name>FAD</name>
        <dbReference type="ChEBI" id="CHEBI:57692"/>
    </ligand>
</feature>
<gene>
    <name evidence="9" type="ORF">NCTC13832_02071</name>
    <name evidence="8" type="ORF">TP70_00310</name>
</gene>
<dbReference type="Pfam" id="PF07992">
    <property type="entry name" value="Pyr_redox_2"/>
    <property type="match status" value="1"/>
</dbReference>
<accession>A0A0D6XTI5</accession>
<dbReference type="OrthoDB" id="9806179at2"/>
<evidence type="ECO:0000313" key="8">
    <source>
        <dbReference type="EMBL" id="KIX91760.1"/>
    </source>
</evidence>
<dbReference type="Proteomes" id="UP000254100">
    <property type="component" value="Unassembled WGS sequence"/>
</dbReference>
<keyword evidence="3 6" id="KW-0274">FAD</keyword>
<dbReference type="Gene3D" id="3.50.50.60">
    <property type="entry name" value="FAD/NAD(P)-binding domain"/>
    <property type="match status" value="2"/>
</dbReference>
<dbReference type="GO" id="GO:0004324">
    <property type="term" value="F:ferredoxin-NADP+ reductase activity"/>
    <property type="evidence" value="ECO:0007669"/>
    <property type="project" value="UniProtKB-UniRule"/>
</dbReference>
<keyword evidence="2 6" id="KW-0285">Flavoprotein</keyword>
<dbReference type="PRINTS" id="PR00469">
    <property type="entry name" value="PNDRDTASEII"/>
</dbReference>
<dbReference type="PRINTS" id="PR00368">
    <property type="entry name" value="FADPNR"/>
</dbReference>
<dbReference type="InterPro" id="IPR036188">
    <property type="entry name" value="FAD/NAD-bd_sf"/>
</dbReference>
<reference evidence="9 11" key="2">
    <citation type="submission" date="2018-06" db="EMBL/GenBank/DDBJ databases">
        <authorList>
            <consortium name="Pathogen Informatics"/>
            <person name="Doyle S."/>
        </authorList>
    </citation>
    <scope>NUCLEOTIDE SEQUENCE [LARGE SCALE GENOMIC DNA]</scope>
    <source>
        <strain evidence="9 11">NCTC13832</strain>
    </source>
</reference>
<dbReference type="InterPro" id="IPR023753">
    <property type="entry name" value="FAD/NAD-binding_dom"/>
</dbReference>
<keyword evidence="10" id="KW-1185">Reference proteome</keyword>
<dbReference type="SUPFAM" id="SSF51905">
    <property type="entry name" value="FAD/NAD(P)-binding domain"/>
    <property type="match status" value="1"/>
</dbReference>
<dbReference type="GO" id="GO:0050661">
    <property type="term" value="F:NADP binding"/>
    <property type="evidence" value="ECO:0007669"/>
    <property type="project" value="UniProtKB-UniRule"/>
</dbReference>
<dbReference type="EC" id="1.18.1.2" evidence="6"/>
<dbReference type="GO" id="GO:0050660">
    <property type="term" value="F:flavin adenine dinucleotide binding"/>
    <property type="evidence" value="ECO:0007669"/>
    <property type="project" value="UniProtKB-UniRule"/>
</dbReference>
<dbReference type="InterPro" id="IPR022890">
    <property type="entry name" value="Fd--NADP_Rdtase_type_2"/>
</dbReference>
<evidence type="ECO:0000256" key="4">
    <source>
        <dbReference type="ARBA" id="ARBA00022857"/>
    </source>
</evidence>
<dbReference type="EMBL" id="JXWY01000002">
    <property type="protein sequence ID" value="KIX91760.1"/>
    <property type="molecule type" value="Genomic_DNA"/>
</dbReference>
<evidence type="ECO:0000256" key="6">
    <source>
        <dbReference type="HAMAP-Rule" id="MF_01685"/>
    </source>
</evidence>
<feature type="binding site" evidence="6">
    <location>
        <position position="286"/>
    </location>
    <ligand>
        <name>FAD</name>
        <dbReference type="ChEBI" id="CHEBI:57692"/>
    </ligand>
</feature>
<protein>
    <recommendedName>
        <fullName evidence="6">Ferredoxin--NADP reductase</fullName>
        <shortName evidence="6">FNR</shortName>
        <shortName evidence="6">Fd-NADP(+) reductase</shortName>
        <ecNumber evidence="6">1.18.1.2</ecNumber>
    </recommendedName>
</protein>
<comment type="similarity">
    <text evidence="6">Belongs to the ferredoxin--NADP reductase type 2 family.</text>
</comment>